<feature type="domain" description="Aminotransferase class I/classII large" evidence="6">
    <location>
        <begin position="40"/>
        <end position="382"/>
    </location>
</feature>
<dbReference type="Gene3D" id="3.90.1150.10">
    <property type="entry name" value="Aspartate Aminotransferase, domain 1"/>
    <property type="match status" value="1"/>
</dbReference>
<dbReference type="Pfam" id="PF00155">
    <property type="entry name" value="Aminotran_1_2"/>
    <property type="match status" value="1"/>
</dbReference>
<dbReference type="GO" id="GO:0030170">
    <property type="term" value="F:pyridoxal phosphate binding"/>
    <property type="evidence" value="ECO:0007669"/>
    <property type="project" value="InterPro"/>
</dbReference>
<dbReference type="PROSITE" id="PS00105">
    <property type="entry name" value="AA_TRANSFER_CLASS_1"/>
    <property type="match status" value="1"/>
</dbReference>
<dbReference type="InterPro" id="IPR015421">
    <property type="entry name" value="PyrdxlP-dep_Trfase_major"/>
</dbReference>
<dbReference type="STRING" id="67285.AQI88_16595"/>
<evidence type="ECO:0000259" key="6">
    <source>
        <dbReference type="Pfam" id="PF00155"/>
    </source>
</evidence>
<dbReference type="OrthoDB" id="9763453at2"/>
<dbReference type="PANTHER" id="PTHR43807:SF20">
    <property type="entry name" value="FI04487P"/>
    <property type="match status" value="1"/>
</dbReference>
<dbReference type="AlphaFoldDB" id="A0A101NLV5"/>
<sequence>MTASAAPEAPARHIARRAQGLRDGALARLLSLAQEAGAADLAVGTPLLPATPPPVVDAAVSALRAGRNQYESPAGAAALRERIARSLSTPADPRTEITVTAGGTEALCVALQALVDPGDEVVVLEPFYENFLGAITLAGGVPRFVPLEPPLWRYDSRTLRRSFGPRTRVMLLNTPANPTGRALDLDELNEIAALCERWNTTVVSDEVYSSLVYDGARHLSVADVPALRDRSVVIGSLSKSHAVSGWRLGHLRAPADLTAVLRRVHEVTTSGTAAPLQAALGSTGLTDAGTSERLRQLQSARDRTVALFERLGLRFGSIQGGCFAFGRIDGVTDEDGETFAARLLREHGVLVAPGRPFFATAERARPYVRIAFNRPPDMLDDVERRLFGSRRTASASASQIRSTP</sequence>
<evidence type="ECO:0000256" key="5">
    <source>
        <dbReference type="RuleBase" id="RU000481"/>
    </source>
</evidence>
<dbReference type="EMBL" id="LMWL01000029">
    <property type="protein sequence ID" value="KUM95679.1"/>
    <property type="molecule type" value="Genomic_DNA"/>
</dbReference>
<dbReference type="GO" id="GO:0005737">
    <property type="term" value="C:cytoplasm"/>
    <property type="evidence" value="ECO:0007669"/>
    <property type="project" value="TreeGrafter"/>
</dbReference>
<comment type="caution">
    <text evidence="7">The sequence shown here is derived from an EMBL/GenBank/DDBJ whole genome shotgun (WGS) entry which is preliminary data.</text>
</comment>
<evidence type="ECO:0000256" key="4">
    <source>
        <dbReference type="ARBA" id="ARBA00022898"/>
    </source>
</evidence>
<keyword evidence="2 5" id="KW-0032">Aminotransferase</keyword>
<gene>
    <name evidence="7" type="ORF">AQI88_16595</name>
</gene>
<dbReference type="InterPro" id="IPR004838">
    <property type="entry name" value="NHTrfase_class1_PyrdxlP-BS"/>
</dbReference>
<dbReference type="GO" id="GO:0016212">
    <property type="term" value="F:kynurenine-oxoglutarate transaminase activity"/>
    <property type="evidence" value="ECO:0007669"/>
    <property type="project" value="TreeGrafter"/>
</dbReference>
<dbReference type="RefSeq" id="WP_066999030.1">
    <property type="nucleotide sequence ID" value="NZ_BNDU01000006.1"/>
</dbReference>
<protein>
    <recommendedName>
        <fullName evidence="5">Aminotransferase</fullName>
        <ecNumber evidence="5">2.6.1.-</ecNumber>
    </recommendedName>
</protein>
<comment type="similarity">
    <text evidence="5">Belongs to the class-I pyridoxal-phosphate-dependent aminotransferase family.</text>
</comment>
<organism evidence="7 8">
    <name type="scientific">Streptomyces cellostaticus</name>
    <dbReference type="NCBI Taxonomy" id="67285"/>
    <lineage>
        <taxon>Bacteria</taxon>
        <taxon>Bacillati</taxon>
        <taxon>Actinomycetota</taxon>
        <taxon>Actinomycetes</taxon>
        <taxon>Kitasatosporales</taxon>
        <taxon>Streptomycetaceae</taxon>
        <taxon>Streptomyces</taxon>
    </lineage>
</organism>
<accession>A0A101NLV5</accession>
<dbReference type="Gene3D" id="3.40.640.10">
    <property type="entry name" value="Type I PLP-dependent aspartate aminotransferase-like (Major domain)"/>
    <property type="match status" value="1"/>
</dbReference>
<dbReference type="InterPro" id="IPR015422">
    <property type="entry name" value="PyrdxlP-dep_Trfase_small"/>
</dbReference>
<comment type="cofactor">
    <cofactor evidence="1 5">
        <name>pyridoxal 5'-phosphate</name>
        <dbReference type="ChEBI" id="CHEBI:597326"/>
    </cofactor>
</comment>
<dbReference type="InterPro" id="IPR004839">
    <property type="entry name" value="Aminotransferase_I/II_large"/>
</dbReference>
<proteinExistence type="inferred from homology"/>
<dbReference type="EC" id="2.6.1.-" evidence="5"/>
<evidence type="ECO:0000313" key="8">
    <source>
        <dbReference type="Proteomes" id="UP000054241"/>
    </source>
</evidence>
<keyword evidence="8" id="KW-1185">Reference proteome</keyword>
<keyword evidence="3 5" id="KW-0808">Transferase</keyword>
<evidence type="ECO:0000256" key="2">
    <source>
        <dbReference type="ARBA" id="ARBA00022576"/>
    </source>
</evidence>
<reference evidence="7 8" key="1">
    <citation type="submission" date="2015-10" db="EMBL/GenBank/DDBJ databases">
        <title>Draft genome sequence of Streptomyces cellostaticus DSM 40189, type strain for the species Streptomyces cellostaticus.</title>
        <authorList>
            <person name="Ruckert C."/>
            <person name="Winkler A."/>
            <person name="Kalinowski J."/>
            <person name="Kampfer P."/>
            <person name="Glaeser S."/>
        </authorList>
    </citation>
    <scope>NUCLEOTIDE SEQUENCE [LARGE SCALE GENOMIC DNA]</scope>
    <source>
        <strain evidence="7 8">DSM 40189</strain>
    </source>
</reference>
<evidence type="ECO:0000256" key="3">
    <source>
        <dbReference type="ARBA" id="ARBA00022679"/>
    </source>
</evidence>
<dbReference type="CDD" id="cd00609">
    <property type="entry name" value="AAT_like"/>
    <property type="match status" value="1"/>
</dbReference>
<dbReference type="PANTHER" id="PTHR43807">
    <property type="entry name" value="FI04487P"/>
    <property type="match status" value="1"/>
</dbReference>
<evidence type="ECO:0000313" key="7">
    <source>
        <dbReference type="EMBL" id="KUM95679.1"/>
    </source>
</evidence>
<evidence type="ECO:0000256" key="1">
    <source>
        <dbReference type="ARBA" id="ARBA00001933"/>
    </source>
</evidence>
<dbReference type="InterPro" id="IPR051326">
    <property type="entry name" value="Kynurenine-oxoglutarate_AT"/>
</dbReference>
<dbReference type="InterPro" id="IPR015424">
    <property type="entry name" value="PyrdxlP-dep_Trfase"/>
</dbReference>
<dbReference type="Proteomes" id="UP000054241">
    <property type="component" value="Unassembled WGS sequence"/>
</dbReference>
<name>A0A101NLV5_9ACTN</name>
<keyword evidence="4" id="KW-0663">Pyridoxal phosphate</keyword>
<dbReference type="SUPFAM" id="SSF53383">
    <property type="entry name" value="PLP-dependent transferases"/>
    <property type="match status" value="1"/>
</dbReference>